<organism evidence="1 2">
    <name type="scientific">Cyclotella atomus</name>
    <dbReference type="NCBI Taxonomy" id="382360"/>
    <lineage>
        <taxon>Eukaryota</taxon>
        <taxon>Sar</taxon>
        <taxon>Stramenopiles</taxon>
        <taxon>Ochrophyta</taxon>
        <taxon>Bacillariophyta</taxon>
        <taxon>Coscinodiscophyceae</taxon>
        <taxon>Thalassiosirophycidae</taxon>
        <taxon>Stephanodiscales</taxon>
        <taxon>Stephanodiscaceae</taxon>
        <taxon>Cyclotella</taxon>
    </lineage>
</organism>
<proteinExistence type="predicted"/>
<accession>A0ABD3NC91</accession>
<dbReference type="AlphaFoldDB" id="A0ABD3NC91"/>
<protein>
    <submittedName>
        <fullName evidence="1">Uncharacterized protein</fullName>
    </submittedName>
</protein>
<name>A0ABD3NC91_9STRA</name>
<keyword evidence="2" id="KW-1185">Reference proteome</keyword>
<reference evidence="1 2" key="1">
    <citation type="submission" date="2024-10" db="EMBL/GenBank/DDBJ databases">
        <title>Updated reference genomes for cyclostephanoid diatoms.</title>
        <authorList>
            <person name="Roberts W.R."/>
            <person name="Alverson A.J."/>
        </authorList>
    </citation>
    <scope>NUCLEOTIDE SEQUENCE [LARGE SCALE GENOMIC DNA]</scope>
    <source>
        <strain evidence="1 2">AJA010-31</strain>
    </source>
</reference>
<comment type="caution">
    <text evidence="1">The sequence shown here is derived from an EMBL/GenBank/DDBJ whole genome shotgun (WGS) entry which is preliminary data.</text>
</comment>
<sequence>MALTGNVYESTNDKPSEQQPALTAAVLAEHNDAINNQDESNAELQNEGDATSSQVGAGVLAGVTGLFLGGPILGAVTGASAYYVATSNDGPVGDAARSTGDWAVKTGAKVTEAAKEADEQHHILDKVGSFFSKGWQKVCQFDEEHRASERVKETMSEVGQKTVEFERNHHVFENILIGIRNGIDYLLEKLTGATGRGDGGNHINQSNAPL</sequence>
<evidence type="ECO:0000313" key="1">
    <source>
        <dbReference type="EMBL" id="KAL3773679.1"/>
    </source>
</evidence>
<dbReference type="Proteomes" id="UP001530400">
    <property type="component" value="Unassembled WGS sequence"/>
</dbReference>
<evidence type="ECO:0000313" key="2">
    <source>
        <dbReference type="Proteomes" id="UP001530400"/>
    </source>
</evidence>
<gene>
    <name evidence="1" type="ORF">ACHAWO_010118</name>
</gene>
<dbReference type="EMBL" id="JALLPJ020001224">
    <property type="protein sequence ID" value="KAL3773679.1"/>
    <property type="molecule type" value="Genomic_DNA"/>
</dbReference>